<name>A0A5F9C5V5_RABIT</name>
<dbReference type="PANTHER" id="PTHR24213:SF6">
    <property type="entry name" value="ACTIN-BINDING LIM PROTEIN 2"/>
    <property type="match status" value="1"/>
</dbReference>
<dbReference type="PANTHER" id="PTHR24213">
    <property type="entry name" value="ACTIN-BINDING LIM PROTEIN"/>
    <property type="match status" value="1"/>
</dbReference>
<dbReference type="Ensembl" id="ENSOCUT00000052055.1">
    <property type="protein sequence ID" value="ENSOCUP00000028449.1"/>
    <property type="gene ID" value="ENSOCUG00000029987.1"/>
</dbReference>
<evidence type="ECO:0000313" key="3">
    <source>
        <dbReference type="Proteomes" id="UP000001811"/>
    </source>
</evidence>
<keyword evidence="3" id="KW-1185">Reference proteome</keyword>
<sequence>MGAGSSPGCSTSNPALCRGLGKQKKMAQVLGSLHPRGRPRRSSWLLASSRPHPSCCSHLESEPVDGRPLSLSPSLPLSLCPSVPLSLSPSLPLSLCLSHRWVFREDDVEGRPGCCVRSIGVGIPAPETPRVFLYNKASPSPSSPRLSAGDGDAYVMDKEFLINRSSAASGGEDWRKQAAARLGPPGGPVPRGLRQPCAPPAASCMEPGAGDAFSLHQPRCQQTHRGATSPRRPSHRSPGREVAARSGTSTRPVLHWGSHQCPRDSGLGRWRRCRDRPALEAGRPFSLLSPCQWRWKSLSVTSAALKRVLGSCTFSDPAAWRVVSQPPAAHSAPEKPASTAILCNTCGNVCRGEVLRVQNRYFHIKCFVCKGECPPEEGRGEGGRPSRPSSSVPWPGWGGGGRGRGQASRGVLQAGPCVENPALWRSKASTRPAARGPRASPAVGTRGLPGPPTPAPARPPERIRMLAVCSRQHVPACPVKPQQIENRREA</sequence>
<dbReference type="GO" id="GO:0030032">
    <property type="term" value="P:lamellipodium assembly"/>
    <property type="evidence" value="ECO:0007669"/>
    <property type="project" value="TreeGrafter"/>
</dbReference>
<evidence type="ECO:0008006" key="4">
    <source>
        <dbReference type="Google" id="ProtNLM"/>
    </source>
</evidence>
<reference evidence="2 3" key="1">
    <citation type="journal article" date="2011" name="Nature">
        <title>A high-resolution map of human evolutionary constraint using 29 mammals.</title>
        <authorList>
            <person name="Lindblad-Toh K."/>
            <person name="Garber M."/>
            <person name="Zuk O."/>
            <person name="Lin M.F."/>
            <person name="Parker B.J."/>
            <person name="Washietl S."/>
            <person name="Kheradpour P."/>
            <person name="Ernst J."/>
            <person name="Jordan G."/>
            <person name="Mauceli E."/>
            <person name="Ward L.D."/>
            <person name="Lowe C.B."/>
            <person name="Holloway A.K."/>
            <person name="Clamp M."/>
            <person name="Gnerre S."/>
            <person name="Alfoldi J."/>
            <person name="Beal K."/>
            <person name="Chang J."/>
            <person name="Clawson H."/>
            <person name="Cuff J."/>
            <person name="Di Palma F."/>
            <person name="Fitzgerald S."/>
            <person name="Flicek P."/>
            <person name="Guttman M."/>
            <person name="Hubisz M.J."/>
            <person name="Jaffe D.B."/>
            <person name="Jungreis I."/>
            <person name="Kent W.J."/>
            <person name="Kostka D."/>
            <person name="Lara M."/>
            <person name="Martins A.L."/>
            <person name="Massingham T."/>
            <person name="Moltke I."/>
            <person name="Raney B.J."/>
            <person name="Rasmussen M.D."/>
            <person name="Robinson J."/>
            <person name="Stark A."/>
            <person name="Vilella A.J."/>
            <person name="Wen J."/>
            <person name="Xie X."/>
            <person name="Zody M.C."/>
            <person name="Baldwin J."/>
            <person name="Bloom T."/>
            <person name="Chin C.W."/>
            <person name="Heiman D."/>
            <person name="Nicol R."/>
            <person name="Nusbaum C."/>
            <person name="Young S."/>
            <person name="Wilkinson J."/>
            <person name="Worley K.C."/>
            <person name="Kovar C.L."/>
            <person name="Muzny D.M."/>
            <person name="Gibbs R.A."/>
            <person name="Cree A."/>
            <person name="Dihn H.H."/>
            <person name="Fowler G."/>
            <person name="Jhangiani S."/>
            <person name="Joshi V."/>
            <person name="Lee S."/>
            <person name="Lewis L.R."/>
            <person name="Nazareth L.V."/>
            <person name="Okwuonu G."/>
            <person name="Santibanez J."/>
            <person name="Warren W.C."/>
            <person name="Mardis E.R."/>
            <person name="Weinstock G.M."/>
            <person name="Wilson R.K."/>
            <person name="Delehaunty K."/>
            <person name="Dooling D."/>
            <person name="Fronik C."/>
            <person name="Fulton L."/>
            <person name="Fulton B."/>
            <person name="Graves T."/>
            <person name="Minx P."/>
            <person name="Sodergren E."/>
            <person name="Birney E."/>
            <person name="Margulies E.H."/>
            <person name="Herrero J."/>
            <person name="Green E.D."/>
            <person name="Haussler D."/>
            <person name="Siepel A."/>
            <person name="Goldman N."/>
            <person name="Pollard K.S."/>
            <person name="Pedersen J.S."/>
            <person name="Lander E.S."/>
            <person name="Kellis M."/>
        </authorList>
    </citation>
    <scope>NUCLEOTIDE SEQUENCE [LARGE SCALE GENOMIC DNA]</scope>
    <source>
        <strain evidence="3">Thorbecke</strain>
    </source>
</reference>
<dbReference type="Gene3D" id="2.10.110.10">
    <property type="entry name" value="Cysteine Rich Protein"/>
    <property type="match status" value="1"/>
</dbReference>
<dbReference type="GO" id="GO:0051015">
    <property type="term" value="F:actin filament binding"/>
    <property type="evidence" value="ECO:0007669"/>
    <property type="project" value="TreeGrafter"/>
</dbReference>
<feature type="region of interest" description="Disordered" evidence="1">
    <location>
        <begin position="377"/>
        <end position="409"/>
    </location>
</feature>
<dbReference type="InParanoid" id="A0A5F9C5V5"/>
<evidence type="ECO:0000256" key="1">
    <source>
        <dbReference type="SAM" id="MobiDB-lite"/>
    </source>
</evidence>
<feature type="region of interest" description="Disordered" evidence="1">
    <location>
        <begin position="208"/>
        <end position="258"/>
    </location>
</feature>
<dbReference type="InterPro" id="IPR051618">
    <property type="entry name" value="Actin-binding_LIM"/>
</dbReference>
<feature type="region of interest" description="Disordered" evidence="1">
    <location>
        <begin position="425"/>
        <end position="460"/>
    </location>
</feature>
<dbReference type="Bgee" id="ENSOCUG00000029987">
    <property type="expression patterns" value="Expressed in skeletal muscle tissue and 12 other cell types or tissues"/>
</dbReference>
<dbReference type="AlphaFoldDB" id="A0A5F9C5V5"/>
<proteinExistence type="predicted"/>
<feature type="region of interest" description="Disordered" evidence="1">
    <location>
        <begin position="167"/>
        <end position="194"/>
    </location>
</feature>
<reference evidence="2" key="2">
    <citation type="submission" date="2025-08" db="UniProtKB">
        <authorList>
            <consortium name="Ensembl"/>
        </authorList>
    </citation>
    <scope>IDENTIFICATION</scope>
    <source>
        <strain evidence="2">Thorbecke</strain>
    </source>
</reference>
<evidence type="ECO:0000313" key="2">
    <source>
        <dbReference type="Ensembl" id="ENSOCUP00000028449.1"/>
    </source>
</evidence>
<dbReference type="SUPFAM" id="SSF57716">
    <property type="entry name" value="Glucocorticoid receptor-like (DNA-binding domain)"/>
    <property type="match status" value="1"/>
</dbReference>
<protein>
    <recommendedName>
        <fullName evidence="4">LIM zinc-binding domain-containing protein</fullName>
    </recommendedName>
</protein>
<feature type="compositionally biased region" description="Low complexity" evidence="1">
    <location>
        <begin position="429"/>
        <end position="448"/>
    </location>
</feature>
<organism evidence="2 3">
    <name type="scientific">Oryctolagus cuniculus</name>
    <name type="common">Rabbit</name>
    <dbReference type="NCBI Taxonomy" id="9986"/>
    <lineage>
        <taxon>Eukaryota</taxon>
        <taxon>Metazoa</taxon>
        <taxon>Chordata</taxon>
        <taxon>Craniata</taxon>
        <taxon>Vertebrata</taxon>
        <taxon>Euteleostomi</taxon>
        <taxon>Mammalia</taxon>
        <taxon>Eutheria</taxon>
        <taxon>Euarchontoglires</taxon>
        <taxon>Glires</taxon>
        <taxon>Lagomorpha</taxon>
        <taxon>Leporidae</taxon>
        <taxon>Oryctolagus</taxon>
    </lineage>
</organism>
<dbReference type="Proteomes" id="UP000001811">
    <property type="component" value="Unplaced"/>
</dbReference>
<dbReference type="GO" id="GO:0015629">
    <property type="term" value="C:actin cytoskeleton"/>
    <property type="evidence" value="ECO:0007669"/>
    <property type="project" value="TreeGrafter"/>
</dbReference>
<dbReference type="GeneTree" id="ENSGT00950000182850"/>
<accession>A0A5F9C5V5</accession>
<reference evidence="2" key="3">
    <citation type="submission" date="2025-09" db="UniProtKB">
        <authorList>
            <consortium name="Ensembl"/>
        </authorList>
    </citation>
    <scope>IDENTIFICATION</scope>
    <source>
        <strain evidence="2">Thorbecke</strain>
    </source>
</reference>
<feature type="compositionally biased region" description="Pro residues" evidence="1">
    <location>
        <begin position="449"/>
        <end position="458"/>
    </location>
</feature>
<feature type="compositionally biased region" description="Low complexity" evidence="1">
    <location>
        <begin position="385"/>
        <end position="395"/>
    </location>
</feature>